<evidence type="ECO:0000259" key="14">
    <source>
        <dbReference type="Pfam" id="PF08263"/>
    </source>
</evidence>
<evidence type="ECO:0000256" key="4">
    <source>
        <dbReference type="ARBA" id="ARBA00022614"/>
    </source>
</evidence>
<dbReference type="GO" id="GO:0009791">
    <property type="term" value="P:post-embryonic development"/>
    <property type="evidence" value="ECO:0007669"/>
    <property type="project" value="UniProtKB-ARBA"/>
</dbReference>
<evidence type="ECO:0000256" key="13">
    <source>
        <dbReference type="SAM" id="SignalP"/>
    </source>
</evidence>
<dbReference type="eggNOG" id="KOG0619">
    <property type="taxonomic scope" value="Eukaryota"/>
</dbReference>
<evidence type="ECO:0000256" key="1">
    <source>
        <dbReference type="ARBA" id="ARBA00004251"/>
    </source>
</evidence>
<keyword evidence="8 12" id="KW-1133">Transmembrane helix</keyword>
<keyword evidence="16" id="KW-0418">Kinase</keyword>
<dbReference type="GO" id="GO:0016301">
    <property type="term" value="F:kinase activity"/>
    <property type="evidence" value="ECO:0007669"/>
    <property type="project" value="UniProtKB-KW"/>
</dbReference>
<proteinExistence type="inferred from homology"/>
<evidence type="ECO:0000256" key="7">
    <source>
        <dbReference type="ARBA" id="ARBA00022737"/>
    </source>
</evidence>
<keyword evidence="10" id="KW-0675">Receptor</keyword>
<feature type="domain" description="Leucine-rich repeat-containing N-terminal plant-type" evidence="14">
    <location>
        <begin position="28"/>
        <end position="76"/>
    </location>
</feature>
<dbReference type="GO" id="GO:0032440">
    <property type="term" value="F:2-alkenal reductase [NAD(P)H] activity"/>
    <property type="evidence" value="ECO:0007669"/>
    <property type="project" value="UniProtKB-EC"/>
</dbReference>
<feature type="chain" id="PRO_5002890904" evidence="13">
    <location>
        <begin position="24"/>
        <end position="984"/>
    </location>
</feature>
<dbReference type="Gene3D" id="3.80.10.10">
    <property type="entry name" value="Ribonuclease Inhibitor"/>
    <property type="match status" value="4"/>
</dbReference>
<keyword evidence="5 12" id="KW-0812">Transmembrane</keyword>
<dbReference type="PRINTS" id="PR00019">
    <property type="entry name" value="LEURICHRPT"/>
</dbReference>
<dbReference type="SUPFAM" id="SSF52058">
    <property type="entry name" value="L domain-like"/>
    <property type="match status" value="3"/>
</dbReference>
<keyword evidence="16" id="KW-0808">Transferase</keyword>
<evidence type="ECO:0000256" key="12">
    <source>
        <dbReference type="SAM" id="Phobius"/>
    </source>
</evidence>
<dbReference type="EMBL" id="EQ973791">
    <property type="protein sequence ID" value="EEF46852.1"/>
    <property type="molecule type" value="Genomic_DNA"/>
</dbReference>
<keyword evidence="3" id="KW-1003">Cell membrane</keyword>
<organism evidence="16 17">
    <name type="scientific">Ricinus communis</name>
    <name type="common">Castor bean</name>
    <dbReference type="NCBI Taxonomy" id="3988"/>
    <lineage>
        <taxon>Eukaryota</taxon>
        <taxon>Viridiplantae</taxon>
        <taxon>Streptophyta</taxon>
        <taxon>Embryophyta</taxon>
        <taxon>Tracheophyta</taxon>
        <taxon>Spermatophyta</taxon>
        <taxon>Magnoliopsida</taxon>
        <taxon>eudicotyledons</taxon>
        <taxon>Gunneridae</taxon>
        <taxon>Pentapetalae</taxon>
        <taxon>rosids</taxon>
        <taxon>fabids</taxon>
        <taxon>Malpighiales</taxon>
        <taxon>Euphorbiaceae</taxon>
        <taxon>Acalyphoideae</taxon>
        <taxon>Acalypheae</taxon>
        <taxon>Ricinus</taxon>
    </lineage>
</organism>
<feature type="transmembrane region" description="Helical" evidence="12">
    <location>
        <begin position="932"/>
        <end position="955"/>
    </location>
</feature>
<evidence type="ECO:0000259" key="15">
    <source>
        <dbReference type="Pfam" id="PF23598"/>
    </source>
</evidence>
<protein>
    <submittedName>
        <fullName evidence="16">Serine/threonine-protein kinase bri1, putative</fullName>
        <ecNumber evidence="16">1.3.1.74</ecNumber>
    </submittedName>
</protein>
<dbReference type="Pfam" id="PF13855">
    <property type="entry name" value="LRR_8"/>
    <property type="match status" value="1"/>
</dbReference>
<dbReference type="InParanoid" id="B9RNT4"/>
<evidence type="ECO:0000256" key="11">
    <source>
        <dbReference type="ARBA" id="ARBA00023180"/>
    </source>
</evidence>
<dbReference type="Pfam" id="PF00560">
    <property type="entry name" value="LRR_1"/>
    <property type="match status" value="4"/>
</dbReference>
<name>B9RNT4_RICCO</name>
<comment type="similarity">
    <text evidence="2">Belongs to the RLP family.</text>
</comment>
<evidence type="ECO:0000313" key="16">
    <source>
        <dbReference type="EMBL" id="EEF46852.1"/>
    </source>
</evidence>
<dbReference type="GO" id="GO:0051707">
    <property type="term" value="P:response to other organism"/>
    <property type="evidence" value="ECO:0007669"/>
    <property type="project" value="UniProtKB-ARBA"/>
</dbReference>
<dbReference type="AlphaFoldDB" id="B9RNT4"/>
<dbReference type="PANTHER" id="PTHR48061">
    <property type="entry name" value="LEUCINE-RICH REPEAT RECEPTOR PROTEIN KINASE EMS1-LIKE-RELATED"/>
    <property type="match status" value="1"/>
</dbReference>
<feature type="signal peptide" evidence="13">
    <location>
        <begin position="1"/>
        <end position="23"/>
    </location>
</feature>
<sequence length="984" mass="109486">MAPSLHLLSFLLLLIHSIGCCYSSSICHDDERSALWQFKESLVVDNFACDPSAKLSSWSLQGDMNNCCSWGGIECNNNTGHVIALDLSSSCLYGSINSSSTIFRLIYLTSLNLADNNFNASTIPSEIRTLSSLTYLNLSLSNFSNQIPIQVLELSKLVSLDLSDNPLKLQNPSLKDLVEKLAHLSQLHLNGVTISSEVPQSLANLSFLSSLLLRDCKLQGEFPVKIFQLPNLRILIVRLNPDLTGYLPEFQVGSSLEALWLEGTNFSGQLPHSIGNLKLLSSFVAGSCRFGGPIPPSIGDLGNLNFLDLSYNNFSGKIPSSFGNLLQLTYLSLSFNNFSPGTLYWLGNLTNLYFLNLAQTNSHGNIPSSVGNMTKLIYLRLYSNKLTGQVPSWLGNLTALLELQLAANELQGPIPESIFELPSLQVLELHSNNLSGTLKFDLFLKSKNLVSLQLSDNHLSLISSPPINITVHRFKTLGLNSCNLSEFPFFLRGENDDLEHLDLSQNEIQGLIPDWITDLGTESLIILNLASNFLTGFERPFNVLPWKNLHVLNLSANNLEGPLPIPPPSISIYIISQNSLTGEISPMFCNLTSVLTLDLSRNNLSGSLPRCLGNFSNFVLVMDLRSNNFSGTIPDRFESECKVRMMDFSHNKLEGKLPRSLANCTKLEMLNLGNNQIYDVFPSWAGLLPQLRVLILRSNRLVGVVGKPETNFDFPQLQIIDLSDNTFTGELPFEYFQKWTAMKSIDQDQLKYIEVDISFQVLDYSWSNHFSYSITITNKGRETTYERILKFFAVINFSSNRFEGRIPEVIGNLREVQLLNLSNNILTGQIPPSLGSMKELEALDLSRNQLSGEIPMKLAQLSFLAFFNVSDNNLTGPVPRGNQFDTFENNSFDANPGLCGNPLSKKCGFSEASTLAPSNFEQDQGSEFPLEFGWKVVLFGYASGLVIGVVIGCILDTEKNEWLVNTFANWQLKVRRTLCEIWRT</sequence>
<keyword evidence="4" id="KW-0433">Leucine-rich repeat</keyword>
<comment type="subcellular location">
    <subcellularLocation>
        <location evidence="1">Cell membrane</location>
        <topology evidence="1">Single-pass type I membrane protein</topology>
    </subcellularLocation>
</comment>
<feature type="domain" description="Disease resistance R13L4/SHOC-2-like LRR" evidence="15">
    <location>
        <begin position="322"/>
        <end position="508"/>
    </location>
</feature>
<keyword evidence="7" id="KW-0677">Repeat</keyword>
<evidence type="ECO:0000256" key="2">
    <source>
        <dbReference type="ARBA" id="ARBA00009592"/>
    </source>
</evidence>
<dbReference type="InterPro" id="IPR013210">
    <property type="entry name" value="LRR_N_plant-typ"/>
</dbReference>
<dbReference type="InterPro" id="IPR001611">
    <property type="entry name" value="Leu-rich_rpt"/>
</dbReference>
<evidence type="ECO:0000313" key="17">
    <source>
        <dbReference type="Proteomes" id="UP000008311"/>
    </source>
</evidence>
<evidence type="ECO:0000256" key="5">
    <source>
        <dbReference type="ARBA" id="ARBA00022692"/>
    </source>
</evidence>
<dbReference type="InterPro" id="IPR046956">
    <property type="entry name" value="RLP23-like"/>
</dbReference>
<evidence type="ECO:0000256" key="6">
    <source>
        <dbReference type="ARBA" id="ARBA00022729"/>
    </source>
</evidence>
<evidence type="ECO:0000256" key="8">
    <source>
        <dbReference type="ARBA" id="ARBA00022989"/>
    </source>
</evidence>
<dbReference type="InterPro" id="IPR032675">
    <property type="entry name" value="LRR_dom_sf"/>
</dbReference>
<dbReference type="EC" id="1.3.1.74" evidence="16"/>
<dbReference type="InterPro" id="IPR003591">
    <property type="entry name" value="Leu-rich_rpt_typical-subtyp"/>
</dbReference>
<keyword evidence="9 12" id="KW-0472">Membrane</keyword>
<dbReference type="GO" id="GO:0006952">
    <property type="term" value="P:defense response"/>
    <property type="evidence" value="ECO:0007669"/>
    <property type="project" value="UniProtKB-ARBA"/>
</dbReference>
<keyword evidence="6 13" id="KW-0732">Signal</keyword>
<dbReference type="Proteomes" id="UP000008311">
    <property type="component" value="Unassembled WGS sequence"/>
</dbReference>
<dbReference type="FunFam" id="3.80.10.10:FF:000041">
    <property type="entry name" value="LRR receptor-like serine/threonine-protein kinase ERECTA"/>
    <property type="match status" value="1"/>
</dbReference>
<accession>B9RNT4</accession>
<dbReference type="Pfam" id="PF08263">
    <property type="entry name" value="LRRNT_2"/>
    <property type="match status" value="1"/>
</dbReference>
<reference evidence="17" key="1">
    <citation type="journal article" date="2010" name="Nat. Biotechnol.">
        <title>Draft genome sequence of the oilseed species Ricinus communis.</title>
        <authorList>
            <person name="Chan A.P."/>
            <person name="Crabtree J."/>
            <person name="Zhao Q."/>
            <person name="Lorenzi H."/>
            <person name="Orvis J."/>
            <person name="Puiu D."/>
            <person name="Melake-Berhan A."/>
            <person name="Jones K.M."/>
            <person name="Redman J."/>
            <person name="Chen G."/>
            <person name="Cahoon E.B."/>
            <person name="Gedil M."/>
            <person name="Stanke M."/>
            <person name="Haas B.J."/>
            <person name="Wortman J.R."/>
            <person name="Fraser-Liggett C.M."/>
            <person name="Ravel J."/>
            <person name="Rabinowicz P.D."/>
        </authorList>
    </citation>
    <scope>NUCLEOTIDE SEQUENCE [LARGE SCALE GENOMIC DNA]</scope>
    <source>
        <strain evidence="17">cv. Hale</strain>
    </source>
</reference>
<keyword evidence="16" id="KW-0560">Oxidoreductase</keyword>
<evidence type="ECO:0000256" key="9">
    <source>
        <dbReference type="ARBA" id="ARBA00023136"/>
    </source>
</evidence>
<evidence type="ECO:0000256" key="10">
    <source>
        <dbReference type="ARBA" id="ARBA00023170"/>
    </source>
</evidence>
<gene>
    <name evidence="16" type="ORF">RCOM_0920670</name>
</gene>
<dbReference type="STRING" id="3988.B9RNT4"/>
<dbReference type="GO" id="GO:0005886">
    <property type="term" value="C:plasma membrane"/>
    <property type="evidence" value="ECO:0007669"/>
    <property type="project" value="UniProtKB-SubCell"/>
</dbReference>
<dbReference type="FunFam" id="3.80.10.10:FF:000213">
    <property type="entry name" value="Tyrosine-sulfated glycopeptide receptor 1"/>
    <property type="match status" value="1"/>
</dbReference>
<dbReference type="InterPro" id="IPR055414">
    <property type="entry name" value="LRR_R13L4/SHOC2-like"/>
</dbReference>
<dbReference type="PANTHER" id="PTHR48061:SF12">
    <property type="entry name" value="DISEASE RESISTANCE LIKE PROTEIN"/>
    <property type="match status" value="1"/>
</dbReference>
<keyword evidence="17" id="KW-1185">Reference proteome</keyword>
<dbReference type="Pfam" id="PF23598">
    <property type="entry name" value="LRR_14"/>
    <property type="match status" value="1"/>
</dbReference>
<evidence type="ECO:0000256" key="3">
    <source>
        <dbReference type="ARBA" id="ARBA00022475"/>
    </source>
</evidence>
<keyword evidence="11" id="KW-0325">Glycoprotein</keyword>
<dbReference type="SMART" id="SM00369">
    <property type="entry name" value="LRR_TYP"/>
    <property type="match status" value="7"/>
</dbReference>
<dbReference type="FunFam" id="3.80.10.10:FF:000453">
    <property type="entry name" value="Leucine-rich receptor-like protein kinase family protein"/>
    <property type="match status" value="1"/>
</dbReference>